<comment type="similarity">
    <text evidence="1">Belongs to the eukaryotic ribosomal protein eL32 family.</text>
</comment>
<sequence length="108" mass="12562">MKSGSYLLLRIVFALRSLVKPKIVEKRTKKFIWHQSDRYIKMKPNWRKPRGTDNGVHRRFKGQILMPNVGYGSNKNYKAHAAQWLLEVPVSRHQGAESAADMQQILLC</sequence>
<dbReference type="SUPFAM" id="SSF52042">
    <property type="entry name" value="Ribosomal protein L32e"/>
    <property type="match status" value="1"/>
</dbReference>
<proteinExistence type="inferred from homology"/>
<keyword evidence="3" id="KW-0687">Ribonucleoprotein</keyword>
<dbReference type="PANTHER" id="PTHR23413">
    <property type="entry name" value="60S RIBOSOMAL PROTEIN L32 AND DNA-DIRECTED RNA POLYMERASE II, SUBUNIT N"/>
    <property type="match status" value="1"/>
</dbReference>
<dbReference type="PANTHER" id="PTHR23413:SF1">
    <property type="entry name" value="RIBOSOMAL PROTEIN L32"/>
    <property type="match status" value="1"/>
</dbReference>
<dbReference type="GO" id="GO:0022625">
    <property type="term" value="C:cytosolic large ribosomal subunit"/>
    <property type="evidence" value="ECO:0007669"/>
    <property type="project" value="TreeGrafter"/>
</dbReference>
<protein>
    <recommendedName>
        <fullName evidence="4">60S ribosomal protein L32</fullName>
    </recommendedName>
</protein>
<dbReference type="SMART" id="SM01393">
    <property type="entry name" value="Ribosomal_L32e"/>
    <property type="match status" value="1"/>
</dbReference>
<organism evidence="5 6">
    <name type="scientific">Papio anubis</name>
    <name type="common">Olive baboon</name>
    <dbReference type="NCBI Taxonomy" id="9555"/>
    <lineage>
        <taxon>Eukaryota</taxon>
        <taxon>Metazoa</taxon>
        <taxon>Chordata</taxon>
        <taxon>Craniata</taxon>
        <taxon>Vertebrata</taxon>
        <taxon>Euteleostomi</taxon>
        <taxon>Mammalia</taxon>
        <taxon>Eutheria</taxon>
        <taxon>Euarchontoglires</taxon>
        <taxon>Primates</taxon>
        <taxon>Haplorrhini</taxon>
        <taxon>Catarrhini</taxon>
        <taxon>Cercopithecidae</taxon>
        <taxon>Cercopithecinae</taxon>
        <taxon>Papio</taxon>
    </lineage>
</organism>
<dbReference type="Ensembl" id="ENSPANT00000071094.1">
    <property type="protein sequence ID" value="ENSPANP00000049764.1"/>
    <property type="gene ID" value="ENSPANG00000042486.1"/>
</dbReference>
<dbReference type="GO" id="GO:0003735">
    <property type="term" value="F:structural constituent of ribosome"/>
    <property type="evidence" value="ECO:0007669"/>
    <property type="project" value="InterPro"/>
</dbReference>
<keyword evidence="2" id="KW-0689">Ribosomal protein</keyword>
<dbReference type="AlphaFoldDB" id="A0A8I5NBC1"/>
<dbReference type="InterPro" id="IPR036351">
    <property type="entry name" value="Ribosomal_eL32_sf"/>
</dbReference>
<dbReference type="Pfam" id="PF01655">
    <property type="entry name" value="Ribosomal_L32e"/>
    <property type="match status" value="1"/>
</dbReference>
<reference evidence="5" key="2">
    <citation type="submission" date="2025-08" db="UniProtKB">
        <authorList>
            <consortium name="Ensembl"/>
        </authorList>
    </citation>
    <scope>IDENTIFICATION</scope>
</reference>
<evidence type="ECO:0000256" key="4">
    <source>
        <dbReference type="ARBA" id="ARBA00035335"/>
    </source>
</evidence>
<accession>A0A8I5NBC1</accession>
<evidence type="ECO:0000256" key="2">
    <source>
        <dbReference type="ARBA" id="ARBA00022980"/>
    </source>
</evidence>
<reference evidence="5 6" key="1">
    <citation type="submission" date="2012-03" db="EMBL/GenBank/DDBJ databases">
        <title>Whole Genome Assembly of Papio anubis.</title>
        <authorList>
            <person name="Liu Y.L."/>
            <person name="Abraham K.A."/>
            <person name="Akbar H.A."/>
            <person name="Ali S.A."/>
            <person name="Anosike U.A."/>
            <person name="Aqrawi P.A."/>
            <person name="Arias F.A."/>
            <person name="Attaway T.A."/>
            <person name="Awwad R.A."/>
            <person name="Babu C.B."/>
            <person name="Bandaranaike D.B."/>
            <person name="Battles P.B."/>
            <person name="Bell A.B."/>
            <person name="Beltran B.B."/>
            <person name="Berhane-Mersha D.B."/>
            <person name="Bess C.B."/>
            <person name="Bickham C.B."/>
            <person name="Bolden T.B."/>
            <person name="Carter K.C."/>
            <person name="Chau D.C."/>
            <person name="Chavez A.C."/>
            <person name="Clerc-Blankenburg K.C."/>
            <person name="Coyle M.C."/>
            <person name="Dao M.D."/>
            <person name="Davila M.L.D."/>
            <person name="Davy-Carroll L.D."/>
            <person name="Denson S.D."/>
            <person name="Dinh H.D."/>
            <person name="Fernandez S.F."/>
            <person name="Fernando P.F."/>
            <person name="Forbes L.F."/>
            <person name="Francis C.F."/>
            <person name="Francisco L.F."/>
            <person name="Fu Q.F."/>
            <person name="Garcia-Iii R.G."/>
            <person name="Garrett T.G."/>
            <person name="Gross S.G."/>
            <person name="Gubbala S.G."/>
            <person name="Hirani K.H."/>
            <person name="Hogues M.H."/>
            <person name="Hollins B.H."/>
            <person name="Jackson L.J."/>
            <person name="Javaid M.J."/>
            <person name="Jhangiani S.J."/>
            <person name="Johnson A.J."/>
            <person name="Johnson B.J."/>
            <person name="Jones J.J."/>
            <person name="Joshi V.J."/>
            <person name="Kalu J.K."/>
            <person name="Khan N.K."/>
            <person name="Korchina V.K."/>
            <person name="Kovar C.K."/>
            <person name="Lago L.L."/>
            <person name="Lara F.L."/>
            <person name="Le T.-K.L."/>
            <person name="Lee S.L."/>
            <person name="Legall-Iii F.L."/>
            <person name="Lemon S.L."/>
            <person name="Liu J.L."/>
            <person name="Liu Y.-S.L."/>
            <person name="Liyanage D.L."/>
            <person name="Lopez J.L."/>
            <person name="Lorensuhewa L.L."/>
            <person name="Mata R.M."/>
            <person name="Mathew T.M."/>
            <person name="Mercado C.M."/>
            <person name="Mercado I.M."/>
            <person name="Morales K.M."/>
            <person name="Morgan M.M."/>
            <person name="Munidasa M.M."/>
            <person name="Ngo D.N."/>
            <person name="Nguyen L.N."/>
            <person name="Nguyen T.N."/>
            <person name="Nguyen N.N."/>
            <person name="Obregon M.O."/>
            <person name="Okwuonu G.O."/>
            <person name="Ongeri F.O."/>
            <person name="Onwere C.O."/>
            <person name="Osifeso I.O."/>
            <person name="Parra A.P."/>
            <person name="Patil S.P."/>
            <person name="Perez A.P."/>
            <person name="Perez Y.P."/>
            <person name="Pham C.P."/>
            <person name="Pu L.-L.P."/>
            <person name="Puazo M.P."/>
            <person name="Quiroz J.Q."/>
            <person name="Rouhana J.R."/>
            <person name="Ruiz M.R."/>
            <person name="Ruiz S.-J.R."/>
            <person name="Saada N.S."/>
            <person name="Santibanez J.S."/>
            <person name="Scheel M.S."/>
            <person name="Schneider B.S."/>
            <person name="Simmons D.S."/>
            <person name="Sisson I.S."/>
            <person name="Tang L.-Y.T."/>
            <person name="Thornton R.T."/>
            <person name="Tisius J.T."/>
            <person name="Toledanes G.T."/>
            <person name="Trejos Z.T."/>
            <person name="Usmani K.U."/>
            <person name="Varghese R.V."/>
            <person name="Vattathil S.V."/>
            <person name="Vee V.V."/>
            <person name="Walker D.W."/>
            <person name="Weissenberger G.W."/>
            <person name="White C.W."/>
            <person name="Williams A.W."/>
            <person name="Woodworth J.W."/>
            <person name="Wright R.W."/>
            <person name="Zhu Y.Z."/>
            <person name="Han Y.H."/>
            <person name="Newsham I.N."/>
            <person name="Nazareth L.N."/>
            <person name="Worley K.W."/>
            <person name="Muzny D.M."/>
            <person name="Rogers J.R."/>
            <person name="Gibbs R.G."/>
        </authorList>
    </citation>
    <scope>NUCLEOTIDE SEQUENCE [LARGE SCALE GENOMIC DNA]</scope>
</reference>
<dbReference type="Proteomes" id="UP000028761">
    <property type="component" value="Chromosome 2"/>
</dbReference>
<evidence type="ECO:0000313" key="6">
    <source>
        <dbReference type="Proteomes" id="UP000028761"/>
    </source>
</evidence>
<dbReference type="GeneTree" id="ENSGT00940000158890"/>
<dbReference type="InterPro" id="IPR001515">
    <property type="entry name" value="Ribosomal_eL32"/>
</dbReference>
<evidence type="ECO:0000256" key="1">
    <source>
        <dbReference type="ARBA" id="ARBA00008431"/>
    </source>
</evidence>
<evidence type="ECO:0000256" key="3">
    <source>
        <dbReference type="ARBA" id="ARBA00023274"/>
    </source>
</evidence>
<dbReference type="GO" id="GO:0006412">
    <property type="term" value="P:translation"/>
    <property type="evidence" value="ECO:0007669"/>
    <property type="project" value="InterPro"/>
</dbReference>
<keyword evidence="6" id="KW-1185">Reference proteome</keyword>
<reference evidence="5" key="3">
    <citation type="submission" date="2025-09" db="UniProtKB">
        <authorList>
            <consortium name="Ensembl"/>
        </authorList>
    </citation>
    <scope>IDENTIFICATION</scope>
</reference>
<evidence type="ECO:0000313" key="5">
    <source>
        <dbReference type="Ensembl" id="ENSPANP00000049764.1"/>
    </source>
</evidence>
<name>A0A8I5NBC1_PAPAN</name>